<keyword evidence="2" id="KW-1185">Reference proteome</keyword>
<evidence type="ECO:0000313" key="1">
    <source>
        <dbReference type="EMBL" id="BEI88693.1"/>
    </source>
</evidence>
<protein>
    <submittedName>
        <fullName evidence="1">Uncharacterized protein</fullName>
    </submittedName>
</protein>
<dbReference type="GeneID" id="85492564"/>
<dbReference type="AlphaFoldDB" id="A0AA48IEU7"/>
<accession>A0AA48IEU7</accession>
<sequence length="349" mass="38516">MPRQQLASEILSHIAGYADVDACLAILHTGWAGYAAAVACVYADATLSEGLMAGLVSELAPGADIWPNAASNERKLAALACVRSLRVRDYTKALYDKTSVFTRVRNLILLANSYAIKPFQIQQLIDNLSPTSICIQMSPWNWSCLQGLAAPSSVVTLHDFRLDNDTENLSLSSTAVRLWPRQSLHEWSEVPWEDNVDDWVSFLGAVGSNAELVLPQEPLTCSHLDEYADAAFYLRVLLRMELGAIAKWENIAMPFRVQCACGKIKEDRWCSAPLLAALKDKGEDELIKRMQARDARLTRPTYVACNQHLWDVSDMAAAAKHHRATAYAEARAKVVQAMVADASALLRDA</sequence>
<name>A0AA48IEU7_9TREE</name>
<dbReference type="Proteomes" id="UP001233271">
    <property type="component" value="Chromosome 2"/>
</dbReference>
<dbReference type="EMBL" id="AP028213">
    <property type="protein sequence ID" value="BEI88693.1"/>
    <property type="molecule type" value="Genomic_DNA"/>
</dbReference>
<dbReference type="KEGG" id="ccac:CcaHIS019_0200550"/>
<reference evidence="1" key="1">
    <citation type="journal article" date="2023" name="BMC Genomics">
        <title>Chromosome-level genome assemblies of Cutaneotrichosporon spp. (Trichosporonales, Basidiomycota) reveal imbalanced evolution between nucleotide sequences and chromosome synteny.</title>
        <authorList>
            <person name="Kobayashi Y."/>
            <person name="Kayamori A."/>
            <person name="Aoki K."/>
            <person name="Shiwa Y."/>
            <person name="Matsutani M."/>
            <person name="Fujita N."/>
            <person name="Sugita T."/>
            <person name="Iwasaki W."/>
            <person name="Tanaka N."/>
            <person name="Takashima M."/>
        </authorList>
    </citation>
    <scope>NUCLEOTIDE SEQUENCE</scope>
    <source>
        <strain evidence="1">HIS019</strain>
    </source>
</reference>
<organism evidence="1 2">
    <name type="scientific">Cutaneotrichosporon cavernicola</name>
    <dbReference type="NCBI Taxonomy" id="279322"/>
    <lineage>
        <taxon>Eukaryota</taxon>
        <taxon>Fungi</taxon>
        <taxon>Dikarya</taxon>
        <taxon>Basidiomycota</taxon>
        <taxon>Agaricomycotina</taxon>
        <taxon>Tremellomycetes</taxon>
        <taxon>Trichosporonales</taxon>
        <taxon>Trichosporonaceae</taxon>
        <taxon>Cutaneotrichosporon</taxon>
    </lineage>
</organism>
<gene>
    <name evidence="1" type="ORF">CcaverHIS019_0200550</name>
</gene>
<dbReference type="RefSeq" id="XP_060453959.1">
    <property type="nucleotide sequence ID" value="XM_060597025.1"/>
</dbReference>
<evidence type="ECO:0000313" key="2">
    <source>
        <dbReference type="Proteomes" id="UP001233271"/>
    </source>
</evidence>
<proteinExistence type="predicted"/>